<dbReference type="CDD" id="cd04301">
    <property type="entry name" value="NAT_SF"/>
    <property type="match status" value="1"/>
</dbReference>
<accession>A0A6A6SI72</accession>
<gene>
    <name evidence="2" type="ORF">P280DRAFT_415034</name>
</gene>
<evidence type="ECO:0000313" key="3">
    <source>
        <dbReference type="Proteomes" id="UP000799753"/>
    </source>
</evidence>
<dbReference type="GO" id="GO:0016747">
    <property type="term" value="F:acyltransferase activity, transferring groups other than amino-acyl groups"/>
    <property type="evidence" value="ECO:0007669"/>
    <property type="project" value="InterPro"/>
</dbReference>
<feature type="domain" description="N-acetyltransferase" evidence="1">
    <location>
        <begin position="80"/>
        <end position="224"/>
    </location>
</feature>
<dbReference type="PANTHER" id="PTHR42791:SF16">
    <property type="entry name" value="N-ACETYLTRANSFERASE DOMAIN-CONTAINING PROTEIN"/>
    <property type="match status" value="1"/>
</dbReference>
<dbReference type="Proteomes" id="UP000799753">
    <property type="component" value="Unassembled WGS sequence"/>
</dbReference>
<organism evidence="2 3">
    <name type="scientific">Massarina eburnea CBS 473.64</name>
    <dbReference type="NCBI Taxonomy" id="1395130"/>
    <lineage>
        <taxon>Eukaryota</taxon>
        <taxon>Fungi</taxon>
        <taxon>Dikarya</taxon>
        <taxon>Ascomycota</taxon>
        <taxon>Pezizomycotina</taxon>
        <taxon>Dothideomycetes</taxon>
        <taxon>Pleosporomycetidae</taxon>
        <taxon>Pleosporales</taxon>
        <taxon>Massarineae</taxon>
        <taxon>Massarinaceae</taxon>
        <taxon>Massarina</taxon>
    </lineage>
</organism>
<dbReference type="EMBL" id="MU006776">
    <property type="protein sequence ID" value="KAF2646088.1"/>
    <property type="molecule type" value="Genomic_DNA"/>
</dbReference>
<sequence length="255" mass="29661">MHIRPITRDDLPAIIAISVEAFGDDELNSWIFPHRKEYPGDFRKFLTTRLRQREAGLGQHGFVAVTEEGDADWKGKCEVVGYAYFVRYGEDEGARKWKVEPWSNKLERKLLEWEAWYDSTFIDRAMDPKRVLGFFKLLDWTQWDTLKSRWHVSILGVSPKYQRRGIGHMLVQQGQKMAAEDGLPLTLESSAAGRRLYFRGGFKNVGEREVYAGYIDLLMVWEPEALRGKWLEEIEGNRAKVRTAEVAPVLHDRTR</sequence>
<dbReference type="InterPro" id="IPR016181">
    <property type="entry name" value="Acyl_CoA_acyltransferase"/>
</dbReference>
<proteinExistence type="predicted"/>
<dbReference type="InterPro" id="IPR000182">
    <property type="entry name" value="GNAT_dom"/>
</dbReference>
<dbReference type="PROSITE" id="PS51186">
    <property type="entry name" value="GNAT"/>
    <property type="match status" value="1"/>
</dbReference>
<dbReference type="OrthoDB" id="2115692at2759"/>
<protein>
    <submittedName>
        <fullName evidence="2">Acyl-CoA N-acyltransferase</fullName>
    </submittedName>
</protein>
<name>A0A6A6SI72_9PLEO</name>
<keyword evidence="3" id="KW-1185">Reference proteome</keyword>
<dbReference type="SUPFAM" id="SSF55729">
    <property type="entry name" value="Acyl-CoA N-acyltransferases (Nat)"/>
    <property type="match status" value="1"/>
</dbReference>
<keyword evidence="2" id="KW-0012">Acyltransferase</keyword>
<evidence type="ECO:0000313" key="2">
    <source>
        <dbReference type="EMBL" id="KAF2646088.1"/>
    </source>
</evidence>
<dbReference type="AlphaFoldDB" id="A0A6A6SI72"/>
<dbReference type="InterPro" id="IPR052523">
    <property type="entry name" value="Trichothecene_AcTrans"/>
</dbReference>
<keyword evidence="2" id="KW-0808">Transferase</keyword>
<dbReference type="Gene3D" id="3.40.630.30">
    <property type="match status" value="1"/>
</dbReference>
<evidence type="ECO:0000259" key="1">
    <source>
        <dbReference type="PROSITE" id="PS51186"/>
    </source>
</evidence>
<dbReference type="Pfam" id="PF13673">
    <property type="entry name" value="Acetyltransf_10"/>
    <property type="match status" value="1"/>
</dbReference>
<dbReference type="PANTHER" id="PTHR42791">
    <property type="entry name" value="GNAT FAMILY ACETYLTRANSFERASE"/>
    <property type="match status" value="1"/>
</dbReference>
<reference evidence="2" key="1">
    <citation type="journal article" date="2020" name="Stud. Mycol.">
        <title>101 Dothideomycetes genomes: a test case for predicting lifestyles and emergence of pathogens.</title>
        <authorList>
            <person name="Haridas S."/>
            <person name="Albert R."/>
            <person name="Binder M."/>
            <person name="Bloem J."/>
            <person name="Labutti K."/>
            <person name="Salamov A."/>
            <person name="Andreopoulos B."/>
            <person name="Baker S."/>
            <person name="Barry K."/>
            <person name="Bills G."/>
            <person name="Bluhm B."/>
            <person name="Cannon C."/>
            <person name="Castanera R."/>
            <person name="Culley D."/>
            <person name="Daum C."/>
            <person name="Ezra D."/>
            <person name="Gonzalez J."/>
            <person name="Henrissat B."/>
            <person name="Kuo A."/>
            <person name="Liang C."/>
            <person name="Lipzen A."/>
            <person name="Lutzoni F."/>
            <person name="Magnuson J."/>
            <person name="Mondo S."/>
            <person name="Nolan M."/>
            <person name="Ohm R."/>
            <person name="Pangilinan J."/>
            <person name="Park H.-J."/>
            <person name="Ramirez L."/>
            <person name="Alfaro M."/>
            <person name="Sun H."/>
            <person name="Tritt A."/>
            <person name="Yoshinaga Y."/>
            <person name="Zwiers L.-H."/>
            <person name="Turgeon B."/>
            <person name="Goodwin S."/>
            <person name="Spatafora J."/>
            <person name="Crous P."/>
            <person name="Grigoriev I."/>
        </authorList>
    </citation>
    <scope>NUCLEOTIDE SEQUENCE</scope>
    <source>
        <strain evidence="2">CBS 473.64</strain>
    </source>
</reference>